<organism evidence="1 2">
    <name type="scientific">Burkholderia singularis</name>
    <dbReference type="NCBI Taxonomy" id="1503053"/>
    <lineage>
        <taxon>Bacteria</taxon>
        <taxon>Pseudomonadati</taxon>
        <taxon>Pseudomonadota</taxon>
        <taxon>Betaproteobacteria</taxon>
        <taxon>Burkholderiales</taxon>
        <taxon>Burkholderiaceae</taxon>
        <taxon>Burkholderia</taxon>
        <taxon>pseudomallei group</taxon>
    </lineage>
</organism>
<reference evidence="1 2" key="1">
    <citation type="submission" date="2017-04" db="EMBL/GenBank/DDBJ databases">
        <authorList>
            <person name="Afonso C.L."/>
            <person name="Miller P.J."/>
            <person name="Scott M.A."/>
            <person name="Spackman E."/>
            <person name="Goraichik I."/>
            <person name="Dimitrov K.M."/>
            <person name="Suarez D.L."/>
            <person name="Swayne D.E."/>
        </authorList>
    </citation>
    <scope>NUCLEOTIDE SEQUENCE [LARGE SCALE GENOMIC DNA]</scope>
    <source>
        <strain evidence="1">LMG 28154</strain>
    </source>
</reference>
<gene>
    <name evidence="1" type="ORF">BSIN_1878</name>
</gene>
<proteinExistence type="predicted"/>
<sequence>MVMSASGDASSTTQSGVSGGAITITDGAKQQQVTGQTAAETVANINRDASNTGGALAPIFDKDKIQAGFGITSQFINQVGTFVDNRAKEADAAAKMVNDPSLTPEQRSAAQQQANQLNAEWGPGGSYRQVLTALSVAAGGNVTGGMGQFAQSATVAYLQELGTNQVKQIADSLGSDTSRAALHAIMGCAGAGASGQSCGAGAMGAAVSSVLGSLLGPTGGMSAEDKQARENLVTSLVAGVASMSGANAATVTGAGQIEAENNQLAVPMASPPPWLAGFKLPGYTGQSRGKDDGIIADPATELATGMKAGPLVTPLPDAGKIGDWITAIIPDQVKNLVDYVFTMVGGDGGNSTFWSSTKDKTPVENAYGHSTKHGGEFPEYQNSVQYVQAAQNFVNNPPEGTLTKTRPNGDTLYYDPVTNTFASKTKDGAPKTMFKPAAGMDYWNKQ</sequence>
<dbReference type="EMBL" id="FXAN01000032">
    <property type="protein sequence ID" value="SMF98599.1"/>
    <property type="molecule type" value="Genomic_DNA"/>
</dbReference>
<name>A0A238H037_9BURK</name>
<protein>
    <submittedName>
        <fullName evidence="1">Hemagglutinin-like secreted protein</fullName>
    </submittedName>
</protein>
<evidence type="ECO:0000313" key="2">
    <source>
        <dbReference type="Proteomes" id="UP000198460"/>
    </source>
</evidence>
<dbReference type="AlphaFoldDB" id="A0A238H037"/>
<accession>A0A238H037</accession>
<dbReference type="Proteomes" id="UP000198460">
    <property type="component" value="Unassembled WGS sequence"/>
</dbReference>
<evidence type="ECO:0000313" key="1">
    <source>
        <dbReference type="EMBL" id="SMF98599.1"/>
    </source>
</evidence>